<organism evidence="1 2">
    <name type="scientific">Dyadobacter luticola</name>
    <dbReference type="NCBI Taxonomy" id="1979387"/>
    <lineage>
        <taxon>Bacteria</taxon>
        <taxon>Pseudomonadati</taxon>
        <taxon>Bacteroidota</taxon>
        <taxon>Cytophagia</taxon>
        <taxon>Cytophagales</taxon>
        <taxon>Spirosomataceae</taxon>
        <taxon>Dyadobacter</taxon>
    </lineage>
</organism>
<gene>
    <name evidence="1" type="ORF">FEN17_19505</name>
</gene>
<accession>A0A5R9KRN1</accession>
<keyword evidence="2" id="KW-1185">Reference proteome</keyword>
<proteinExistence type="predicted"/>
<dbReference type="Proteomes" id="UP000306402">
    <property type="component" value="Unassembled WGS sequence"/>
</dbReference>
<evidence type="ECO:0000313" key="1">
    <source>
        <dbReference type="EMBL" id="TLU98789.1"/>
    </source>
</evidence>
<comment type="caution">
    <text evidence="1">The sequence shown here is derived from an EMBL/GenBank/DDBJ whole genome shotgun (WGS) entry which is preliminary data.</text>
</comment>
<dbReference type="AlphaFoldDB" id="A0A5R9KRN1"/>
<sequence length="159" mass="17919">MKVFKKLLSTALITLIIMHCKEPEPYVITCTDGIIPYSETGGFNKTFRFKDDAPEKMKERSAVIQSQIEFDSYLDPTSFGNSPQIDFDSKTLLVGRRYNGQQPFVVSQEVTSDCGKKMIEYRVKLKSGSATVTGTAYYYAVIPKISDDTKVQFNVSLEL</sequence>
<evidence type="ECO:0000313" key="2">
    <source>
        <dbReference type="Proteomes" id="UP000306402"/>
    </source>
</evidence>
<protein>
    <submittedName>
        <fullName evidence="1">Uncharacterized protein</fullName>
    </submittedName>
</protein>
<reference evidence="1 2" key="1">
    <citation type="submission" date="2019-05" db="EMBL/GenBank/DDBJ databases">
        <authorList>
            <person name="Qu J.-H."/>
        </authorList>
    </citation>
    <scope>NUCLEOTIDE SEQUENCE [LARGE SCALE GENOMIC DNA]</scope>
    <source>
        <strain evidence="1 2">T17</strain>
    </source>
</reference>
<dbReference type="EMBL" id="VCEJ01000005">
    <property type="protein sequence ID" value="TLU98789.1"/>
    <property type="molecule type" value="Genomic_DNA"/>
</dbReference>
<name>A0A5R9KRN1_9BACT</name>